<protein>
    <submittedName>
        <fullName evidence="1">Uncharacterized protein</fullName>
    </submittedName>
</protein>
<reference evidence="2" key="1">
    <citation type="journal article" date="2022" name="Mol. Ecol. Resour.">
        <title>The genomes of chicory, endive, great burdock and yacon provide insights into Asteraceae palaeo-polyploidization history and plant inulin production.</title>
        <authorList>
            <person name="Fan W."/>
            <person name="Wang S."/>
            <person name="Wang H."/>
            <person name="Wang A."/>
            <person name="Jiang F."/>
            <person name="Liu H."/>
            <person name="Zhao H."/>
            <person name="Xu D."/>
            <person name="Zhang Y."/>
        </authorList>
    </citation>
    <scope>NUCLEOTIDE SEQUENCE [LARGE SCALE GENOMIC DNA]</scope>
    <source>
        <strain evidence="2">cv. Yunnan</strain>
    </source>
</reference>
<evidence type="ECO:0000313" key="1">
    <source>
        <dbReference type="EMBL" id="KAI3824989.1"/>
    </source>
</evidence>
<keyword evidence="2" id="KW-1185">Reference proteome</keyword>
<reference evidence="1 2" key="2">
    <citation type="journal article" date="2022" name="Mol. Ecol. Resour.">
        <title>The genomes of chicory, endive, great burdock and yacon provide insights into Asteraceae paleo-polyploidization history and plant inulin production.</title>
        <authorList>
            <person name="Fan W."/>
            <person name="Wang S."/>
            <person name="Wang H."/>
            <person name="Wang A."/>
            <person name="Jiang F."/>
            <person name="Liu H."/>
            <person name="Zhao H."/>
            <person name="Xu D."/>
            <person name="Zhang Y."/>
        </authorList>
    </citation>
    <scope>NUCLEOTIDE SEQUENCE [LARGE SCALE GENOMIC DNA]</scope>
    <source>
        <strain evidence="2">cv. Yunnan</strain>
        <tissue evidence="1">Leaves</tissue>
    </source>
</reference>
<proteinExistence type="predicted"/>
<sequence length="117" mass="13129">MDEQSSKTNAFTMTLKNSVQALLRGIDITSDIRMLYYKEDEGVTIPDVSIDIDFSRRERNTEATPIFSFHESVASDLFRGSVLEKATKNSLSSLGNLDFVRCSQVCTRITFYISGGE</sequence>
<dbReference type="EMBL" id="CM042019">
    <property type="protein sequence ID" value="KAI3824989.1"/>
    <property type="molecule type" value="Genomic_DNA"/>
</dbReference>
<name>A0ACB9JYK7_9ASTR</name>
<gene>
    <name evidence="1" type="ORF">L1987_06464</name>
</gene>
<dbReference type="Proteomes" id="UP001056120">
    <property type="component" value="Linkage Group LG02"/>
</dbReference>
<comment type="caution">
    <text evidence="1">The sequence shown here is derived from an EMBL/GenBank/DDBJ whole genome shotgun (WGS) entry which is preliminary data.</text>
</comment>
<organism evidence="1 2">
    <name type="scientific">Smallanthus sonchifolius</name>
    <dbReference type="NCBI Taxonomy" id="185202"/>
    <lineage>
        <taxon>Eukaryota</taxon>
        <taxon>Viridiplantae</taxon>
        <taxon>Streptophyta</taxon>
        <taxon>Embryophyta</taxon>
        <taxon>Tracheophyta</taxon>
        <taxon>Spermatophyta</taxon>
        <taxon>Magnoliopsida</taxon>
        <taxon>eudicotyledons</taxon>
        <taxon>Gunneridae</taxon>
        <taxon>Pentapetalae</taxon>
        <taxon>asterids</taxon>
        <taxon>campanulids</taxon>
        <taxon>Asterales</taxon>
        <taxon>Asteraceae</taxon>
        <taxon>Asteroideae</taxon>
        <taxon>Heliantheae alliance</taxon>
        <taxon>Millerieae</taxon>
        <taxon>Smallanthus</taxon>
    </lineage>
</organism>
<evidence type="ECO:0000313" key="2">
    <source>
        <dbReference type="Proteomes" id="UP001056120"/>
    </source>
</evidence>
<accession>A0ACB9JYK7</accession>